<dbReference type="AlphaFoldDB" id="A0A4V1GLY2"/>
<gene>
    <name evidence="1" type="ORF">CPZ25_008545</name>
</gene>
<dbReference type="RefSeq" id="WP_096920187.1">
    <property type="nucleotide sequence ID" value="NZ_CP029487.1"/>
</dbReference>
<organism evidence="1 2">
    <name type="scientific">Eubacterium maltosivorans</name>
    <dbReference type="NCBI Taxonomy" id="2041044"/>
    <lineage>
        <taxon>Bacteria</taxon>
        <taxon>Bacillati</taxon>
        <taxon>Bacillota</taxon>
        <taxon>Clostridia</taxon>
        <taxon>Eubacteriales</taxon>
        <taxon>Eubacteriaceae</taxon>
        <taxon>Eubacterium</taxon>
    </lineage>
</organism>
<dbReference type="EMBL" id="CP029487">
    <property type="protein sequence ID" value="QCT71376.1"/>
    <property type="molecule type" value="Genomic_DNA"/>
</dbReference>
<sequence length="153" mass="17921">MTIIVIEQELDRYIVYIDHLKKSIYLGIFDTEQQAKACKSLNMGVLEDITARYYLILPDRTVHLPNHYRLPERKALCDQIIEHFKVHLTYKVPENSNDNTGARVEERLERLGDYLLSGYKVGKKDGLITEWSERVIAENEIYLSQYDSNTIEI</sequence>
<dbReference type="Proteomes" id="UP000218387">
    <property type="component" value="Chromosome"/>
</dbReference>
<dbReference type="KEGG" id="emt:CPZ25_008545"/>
<name>A0A4V1GLY2_EUBML</name>
<evidence type="ECO:0000313" key="1">
    <source>
        <dbReference type="EMBL" id="QCT71376.1"/>
    </source>
</evidence>
<keyword evidence="2" id="KW-1185">Reference proteome</keyword>
<accession>A0A4V1GLY2</accession>
<proteinExistence type="predicted"/>
<reference evidence="1 2" key="1">
    <citation type="submission" date="2018-05" db="EMBL/GenBank/DDBJ databases">
        <title>Genome comparison of Eubacterium sp.</title>
        <authorList>
            <person name="Feng Y."/>
            <person name="Sanchez-Andrea I."/>
            <person name="Stams A.J.M."/>
            <person name="De Vos W.M."/>
        </authorList>
    </citation>
    <scope>NUCLEOTIDE SEQUENCE [LARGE SCALE GENOMIC DNA]</scope>
    <source>
        <strain evidence="1 2">YI</strain>
    </source>
</reference>
<evidence type="ECO:0000313" key="2">
    <source>
        <dbReference type="Proteomes" id="UP000218387"/>
    </source>
</evidence>
<protein>
    <submittedName>
        <fullName evidence="1">Uncharacterized protein</fullName>
    </submittedName>
</protein>